<accession>A0A074Y6G1</accession>
<reference evidence="1 2" key="1">
    <citation type="journal article" date="2014" name="BMC Genomics">
        <title>Genome sequencing of four Aureobasidium pullulans varieties: biotechnological potential, stress tolerance, and description of new species.</title>
        <authorList>
            <person name="Gostin Ar C."/>
            <person name="Ohm R.A."/>
            <person name="Kogej T."/>
            <person name="Sonjak S."/>
            <person name="Turk M."/>
            <person name="Zajc J."/>
            <person name="Zalar P."/>
            <person name="Grube M."/>
            <person name="Sun H."/>
            <person name="Han J."/>
            <person name="Sharma A."/>
            <person name="Chiniquy J."/>
            <person name="Ngan C.Y."/>
            <person name="Lipzen A."/>
            <person name="Barry K."/>
            <person name="Grigoriev I.V."/>
            <person name="Gunde-Cimerman N."/>
        </authorList>
    </citation>
    <scope>NUCLEOTIDE SEQUENCE [LARGE SCALE GENOMIC DNA]</scope>
    <source>
        <strain evidence="1 2">EXF-2481</strain>
    </source>
</reference>
<name>A0A074Y6G1_AURSE</name>
<dbReference type="OrthoDB" id="10657918at2759"/>
<proteinExistence type="predicted"/>
<evidence type="ECO:0000313" key="1">
    <source>
        <dbReference type="EMBL" id="KEQ91544.1"/>
    </source>
</evidence>
<protein>
    <submittedName>
        <fullName evidence="1">Uncharacterized protein</fullName>
    </submittedName>
</protein>
<dbReference type="Proteomes" id="UP000030641">
    <property type="component" value="Unassembled WGS sequence"/>
</dbReference>
<keyword evidence="2" id="KW-1185">Reference proteome</keyword>
<sequence>MSLQMIVEFSALSLQSATRLAQHWAFEMLADSRKTQCKIPYPSRSSHLPLSSKSWQPQPFIIFVGQIFGVSPLCIFSSKIITTFNYSHVRIRTIINKQILVNRHDSKFIASQR</sequence>
<dbReference type="AlphaFoldDB" id="A0A074Y6G1"/>
<dbReference type="InParanoid" id="A0A074Y6G1"/>
<dbReference type="RefSeq" id="XP_013340088.1">
    <property type="nucleotide sequence ID" value="XM_013484634.1"/>
</dbReference>
<gene>
    <name evidence="1" type="ORF">AUEXF2481DRAFT_461985</name>
</gene>
<organism evidence="1 2">
    <name type="scientific">Aureobasidium subglaciale (strain EXF-2481)</name>
    <name type="common">Aureobasidium pullulans var. subglaciale</name>
    <dbReference type="NCBI Taxonomy" id="1043005"/>
    <lineage>
        <taxon>Eukaryota</taxon>
        <taxon>Fungi</taxon>
        <taxon>Dikarya</taxon>
        <taxon>Ascomycota</taxon>
        <taxon>Pezizomycotina</taxon>
        <taxon>Dothideomycetes</taxon>
        <taxon>Dothideomycetidae</taxon>
        <taxon>Dothideales</taxon>
        <taxon>Saccotheciaceae</taxon>
        <taxon>Aureobasidium</taxon>
    </lineage>
</organism>
<dbReference type="EMBL" id="KL584777">
    <property type="protein sequence ID" value="KEQ91544.1"/>
    <property type="molecule type" value="Genomic_DNA"/>
</dbReference>
<dbReference type="HOGENOM" id="CLU_2133048_0_0_1"/>
<evidence type="ECO:0000313" key="2">
    <source>
        <dbReference type="Proteomes" id="UP000030641"/>
    </source>
</evidence>
<dbReference type="GeneID" id="25368070"/>